<comment type="subunit">
    <text evidence="2">Interacts with EME1.</text>
</comment>
<sequence length="122" mass="14245">DYHFPCSSHYSNNVFPEVLLDLVKELQRNGVSFDVRKLNVGDFLWVTREKVAPIPGQLQSPVGRELVLDYIIERKRMDDLCGSIIDGRFREQKFRLKRCGLRKPCCLCQTVKEVFARQLMQV</sequence>
<dbReference type="GO" id="GO:0003677">
    <property type="term" value="F:DNA binding"/>
    <property type="evidence" value="ECO:0007669"/>
    <property type="project" value="UniProtKB-UniRule"/>
</dbReference>
<dbReference type="GO" id="GO:0000727">
    <property type="term" value="P:double-strand break repair via break-induced replication"/>
    <property type="evidence" value="ECO:0007669"/>
    <property type="project" value="UniProtKB-UniRule"/>
</dbReference>
<dbReference type="GO" id="GO:0000712">
    <property type="term" value="P:resolution of meiotic recombination intermediates"/>
    <property type="evidence" value="ECO:0007669"/>
    <property type="project" value="TreeGrafter"/>
</dbReference>
<keyword evidence="2" id="KW-0479">Metal-binding</keyword>
<dbReference type="CDD" id="cd20074">
    <property type="entry name" value="XPF_nuclease_Mus81"/>
    <property type="match status" value="1"/>
</dbReference>
<dbReference type="GO" id="GO:0006308">
    <property type="term" value="P:DNA catabolic process"/>
    <property type="evidence" value="ECO:0007669"/>
    <property type="project" value="UniProtKB-UniRule"/>
</dbReference>
<name>A0AAD6AXA7_9TELE</name>
<reference evidence="4" key="1">
    <citation type="submission" date="2022-11" db="EMBL/GenBank/DDBJ databases">
        <title>Chromosome-level genome of Pogonophryne albipinna.</title>
        <authorList>
            <person name="Jo E."/>
        </authorList>
    </citation>
    <scope>NUCLEOTIDE SEQUENCE</scope>
    <source>
        <strain evidence="4">SGF0006</strain>
        <tissue evidence="4">Muscle</tissue>
    </source>
</reference>
<feature type="non-terminal residue" evidence="4">
    <location>
        <position position="122"/>
    </location>
</feature>
<feature type="domain" description="ERCC4" evidence="3">
    <location>
        <begin position="17"/>
        <end position="109"/>
    </location>
</feature>
<keyword evidence="2" id="KW-0255">Endonuclease</keyword>
<dbReference type="InterPro" id="IPR033309">
    <property type="entry name" value="Mus81"/>
</dbReference>
<dbReference type="Proteomes" id="UP001219934">
    <property type="component" value="Unassembled WGS sequence"/>
</dbReference>
<gene>
    <name evidence="4" type="ORF">JOQ06_029634</name>
</gene>
<evidence type="ECO:0000259" key="3">
    <source>
        <dbReference type="SMART" id="SM00891"/>
    </source>
</evidence>
<evidence type="ECO:0000256" key="1">
    <source>
        <dbReference type="ARBA" id="ARBA00022801"/>
    </source>
</evidence>
<dbReference type="GO" id="GO:0008821">
    <property type="term" value="F:crossover junction DNA endonuclease activity"/>
    <property type="evidence" value="ECO:0007669"/>
    <property type="project" value="UniProtKB-UniRule"/>
</dbReference>
<dbReference type="AlphaFoldDB" id="A0AAD6AXA7"/>
<dbReference type="Gene3D" id="3.40.50.10130">
    <property type="match status" value="1"/>
</dbReference>
<dbReference type="EMBL" id="JAPTMU010000013">
    <property type="protein sequence ID" value="KAJ4932791.1"/>
    <property type="molecule type" value="Genomic_DNA"/>
</dbReference>
<keyword evidence="2" id="KW-0540">Nuclease</keyword>
<dbReference type="SMART" id="SM00891">
    <property type="entry name" value="ERCC4"/>
    <property type="match status" value="1"/>
</dbReference>
<dbReference type="GO" id="GO:0046872">
    <property type="term" value="F:metal ion binding"/>
    <property type="evidence" value="ECO:0007669"/>
    <property type="project" value="UniProtKB-UniRule"/>
</dbReference>
<keyword evidence="2" id="KW-0539">Nucleus</keyword>
<evidence type="ECO:0000256" key="2">
    <source>
        <dbReference type="RuleBase" id="RU369042"/>
    </source>
</evidence>
<keyword evidence="2" id="KW-0227">DNA damage</keyword>
<dbReference type="GO" id="GO:0005634">
    <property type="term" value="C:nucleus"/>
    <property type="evidence" value="ECO:0007669"/>
    <property type="project" value="UniProtKB-SubCell"/>
</dbReference>
<keyword evidence="2" id="KW-0460">Magnesium</keyword>
<comment type="subcellular location">
    <subcellularLocation>
        <location evidence="2">Nucleus</location>
    </subcellularLocation>
</comment>
<keyword evidence="2" id="KW-0233">DNA recombination</keyword>
<dbReference type="GO" id="GO:0031573">
    <property type="term" value="P:mitotic intra-S DNA damage checkpoint signaling"/>
    <property type="evidence" value="ECO:0007669"/>
    <property type="project" value="TreeGrafter"/>
</dbReference>
<dbReference type="EC" id="3.1.22.-" evidence="2"/>
<comment type="cofactor">
    <cofactor evidence="2">
        <name>Mg(2+)</name>
        <dbReference type="ChEBI" id="CHEBI:18420"/>
    </cofactor>
</comment>
<dbReference type="InterPro" id="IPR006166">
    <property type="entry name" value="ERCC4_domain"/>
</dbReference>
<comment type="function">
    <text evidence="2">Interacts with EME1 to form a DNA structure-specific endonuclease with substrate preference for branched DNA structures with a 5'-end at the branch nick. Typical substrates include 3'-flap structures, D-loops, replication forks and nicked Holliday junctions. May be required in mitosis for the processing of stalled or collapsed replication fork intermediates. May be required in meiosis for the repair of meiosis-specific double strand breaks subsequent to single-end invasion (SEI).</text>
</comment>
<keyword evidence="5" id="KW-1185">Reference proteome</keyword>
<evidence type="ECO:0000313" key="5">
    <source>
        <dbReference type="Proteomes" id="UP001219934"/>
    </source>
</evidence>
<accession>A0AAD6AXA7</accession>
<protein>
    <recommendedName>
        <fullName evidence="2">Crossover junction endonuclease MUS81</fullName>
        <ecNumber evidence="2">3.1.22.-</ecNumber>
    </recommendedName>
</protein>
<dbReference type="GO" id="GO:0048257">
    <property type="term" value="F:3'-flap endonuclease activity"/>
    <property type="evidence" value="ECO:0007669"/>
    <property type="project" value="TreeGrafter"/>
</dbReference>
<dbReference type="GO" id="GO:0048476">
    <property type="term" value="C:Holliday junction resolvase complex"/>
    <property type="evidence" value="ECO:0007669"/>
    <property type="project" value="UniProtKB-UniRule"/>
</dbReference>
<dbReference type="InterPro" id="IPR011335">
    <property type="entry name" value="Restrct_endonuc-II-like"/>
</dbReference>
<proteinExistence type="inferred from homology"/>
<dbReference type="PANTHER" id="PTHR13451:SF0">
    <property type="entry name" value="CROSSOVER JUNCTION ENDONUCLEASE MUS81"/>
    <property type="match status" value="1"/>
</dbReference>
<organism evidence="4 5">
    <name type="scientific">Pogonophryne albipinna</name>
    <dbReference type="NCBI Taxonomy" id="1090488"/>
    <lineage>
        <taxon>Eukaryota</taxon>
        <taxon>Metazoa</taxon>
        <taxon>Chordata</taxon>
        <taxon>Craniata</taxon>
        <taxon>Vertebrata</taxon>
        <taxon>Euteleostomi</taxon>
        <taxon>Actinopterygii</taxon>
        <taxon>Neopterygii</taxon>
        <taxon>Teleostei</taxon>
        <taxon>Neoteleostei</taxon>
        <taxon>Acanthomorphata</taxon>
        <taxon>Eupercaria</taxon>
        <taxon>Perciformes</taxon>
        <taxon>Notothenioidei</taxon>
        <taxon>Pogonophryne</taxon>
    </lineage>
</organism>
<keyword evidence="2" id="KW-0234">DNA repair</keyword>
<feature type="non-terminal residue" evidence="4">
    <location>
        <position position="1"/>
    </location>
</feature>
<dbReference type="PANTHER" id="PTHR13451">
    <property type="entry name" value="CLASS II CROSSOVER JUNCTION ENDONUCLEASE MUS81"/>
    <property type="match status" value="1"/>
</dbReference>
<comment type="caution">
    <text evidence="4">The sequence shown here is derived from an EMBL/GenBank/DDBJ whole genome shotgun (WGS) entry which is preliminary data.</text>
</comment>
<dbReference type="InterPro" id="IPR047416">
    <property type="entry name" value="XPF_nuclease_Mus81"/>
</dbReference>
<keyword evidence="1 2" id="KW-0378">Hydrolase</keyword>
<evidence type="ECO:0000313" key="4">
    <source>
        <dbReference type="EMBL" id="KAJ4932791.1"/>
    </source>
</evidence>
<dbReference type="Pfam" id="PF02732">
    <property type="entry name" value="ERCC4"/>
    <property type="match status" value="1"/>
</dbReference>
<comment type="similarity">
    <text evidence="2">Belongs to the XPF family.</text>
</comment>
<dbReference type="SUPFAM" id="SSF52980">
    <property type="entry name" value="Restriction endonuclease-like"/>
    <property type="match status" value="1"/>
</dbReference>